<keyword evidence="3" id="KW-1185">Reference proteome</keyword>
<dbReference type="VEuPathDB" id="FungiDB:PSHT_00379"/>
<reference evidence="2 3" key="1">
    <citation type="submission" date="2017-12" db="EMBL/GenBank/DDBJ databases">
        <title>Gene loss provides genomic basis for host adaptation in cereal stripe rust fungi.</title>
        <authorList>
            <person name="Xia C."/>
        </authorList>
    </citation>
    <scope>NUCLEOTIDE SEQUENCE [LARGE SCALE GENOMIC DNA]</scope>
    <source>
        <strain evidence="2 3">93TX-2</strain>
    </source>
</reference>
<dbReference type="OrthoDB" id="2351920at2759"/>
<evidence type="ECO:0000256" key="1">
    <source>
        <dbReference type="SAM" id="MobiDB-lite"/>
    </source>
</evidence>
<evidence type="ECO:0000313" key="2">
    <source>
        <dbReference type="EMBL" id="POW23162.1"/>
    </source>
</evidence>
<comment type="caution">
    <text evidence="2">The sequence shown here is derived from an EMBL/GenBank/DDBJ whole genome shotgun (WGS) entry which is preliminary data.</text>
</comment>
<reference evidence="3" key="3">
    <citation type="journal article" date="2018" name="Mol. Plant Microbe Interact.">
        <title>Genome sequence resources for the wheat stripe rust pathogen (Puccinia striiformis f. sp. tritici) and the barley stripe rust pathogen (Puccinia striiformis f. sp. hordei).</title>
        <authorList>
            <person name="Xia C."/>
            <person name="Wang M."/>
            <person name="Yin C."/>
            <person name="Cornejo O.E."/>
            <person name="Hulbert S.H."/>
            <person name="Chen X."/>
        </authorList>
    </citation>
    <scope>NUCLEOTIDE SEQUENCE [LARGE SCALE GENOMIC DNA]</scope>
    <source>
        <strain evidence="3">93TX-2</strain>
    </source>
</reference>
<feature type="region of interest" description="Disordered" evidence="1">
    <location>
        <begin position="173"/>
        <end position="238"/>
    </location>
</feature>
<organism evidence="2 3">
    <name type="scientific">Puccinia striiformis</name>
    <dbReference type="NCBI Taxonomy" id="27350"/>
    <lineage>
        <taxon>Eukaryota</taxon>
        <taxon>Fungi</taxon>
        <taxon>Dikarya</taxon>
        <taxon>Basidiomycota</taxon>
        <taxon>Pucciniomycotina</taxon>
        <taxon>Pucciniomycetes</taxon>
        <taxon>Pucciniales</taxon>
        <taxon>Pucciniaceae</taxon>
        <taxon>Puccinia</taxon>
    </lineage>
</organism>
<protein>
    <submittedName>
        <fullName evidence="2">Uncharacterized protein</fullName>
    </submittedName>
</protein>
<reference evidence="3" key="2">
    <citation type="journal article" date="2018" name="BMC Genomics">
        <title>Genomic insights into host adaptation between the wheat stripe rust pathogen (Puccinia striiformis f. sp. tritici) and the barley stripe rust pathogen (Puccinia striiformis f. sp. hordei).</title>
        <authorList>
            <person name="Xia C."/>
            <person name="Wang M."/>
            <person name="Yin C."/>
            <person name="Cornejo O.E."/>
            <person name="Hulbert S.H."/>
            <person name="Chen X."/>
        </authorList>
    </citation>
    <scope>NUCLEOTIDE SEQUENCE [LARGE SCALE GENOMIC DNA]</scope>
    <source>
        <strain evidence="3">93TX-2</strain>
    </source>
</reference>
<dbReference type="VEuPathDB" id="FungiDB:PSTT_05633"/>
<accession>A0A2S4WN27</accession>
<evidence type="ECO:0000313" key="3">
    <source>
        <dbReference type="Proteomes" id="UP000238274"/>
    </source>
</evidence>
<proteinExistence type="predicted"/>
<dbReference type="AlphaFoldDB" id="A0A2S4WN27"/>
<name>A0A2S4WN27_9BASI</name>
<feature type="compositionally biased region" description="Low complexity" evidence="1">
    <location>
        <begin position="203"/>
        <end position="212"/>
    </location>
</feature>
<feature type="compositionally biased region" description="Acidic residues" evidence="1">
    <location>
        <begin position="223"/>
        <end position="232"/>
    </location>
</feature>
<dbReference type="Proteomes" id="UP000238274">
    <property type="component" value="Unassembled WGS sequence"/>
</dbReference>
<dbReference type="EMBL" id="PKSM01000003">
    <property type="protein sequence ID" value="POW23162.1"/>
    <property type="molecule type" value="Genomic_DNA"/>
</dbReference>
<sequence length="238" mass="26687">MSKRKDIKEVEFDITPQDDRFTYIHLRSETSLWSYADDQVDWLLEDLEDRVDQSAWDMIPPYQNEDDEGRGFSITGILPSHSHPSYPFGNPYDPSQPPVQAPQLARVVNQPLAVGSALLLPSSSGGEPGGQQAYWTELATDRLLRYSGHTDPLLDDPHPDEIPLDQADHHHHHLPADTAQHPDHTPARLSNNHLRTPANDLYRPTARPTHTPATDHTDLTFGSEDDGGEQDETGPMIE</sequence>
<gene>
    <name evidence="2" type="ORF">PSHT_00379</name>
</gene>